<evidence type="ECO:0000313" key="2">
    <source>
        <dbReference type="Proteomes" id="UP000694540"/>
    </source>
</evidence>
<keyword evidence="2" id="KW-1185">Reference proteome</keyword>
<dbReference type="AlphaFoldDB" id="A0A8C3WPL2"/>
<protein>
    <submittedName>
        <fullName evidence="1">Uncharacterized protein</fullName>
    </submittedName>
</protein>
<dbReference type="GeneTree" id="ENSGT01010000228749"/>
<organism evidence="1 2">
    <name type="scientific">Catagonus wagneri</name>
    <name type="common">Chacoan peccary</name>
    <dbReference type="NCBI Taxonomy" id="51154"/>
    <lineage>
        <taxon>Eukaryota</taxon>
        <taxon>Metazoa</taxon>
        <taxon>Chordata</taxon>
        <taxon>Craniata</taxon>
        <taxon>Vertebrata</taxon>
        <taxon>Euteleostomi</taxon>
        <taxon>Mammalia</taxon>
        <taxon>Eutheria</taxon>
        <taxon>Laurasiatheria</taxon>
        <taxon>Artiodactyla</taxon>
        <taxon>Suina</taxon>
        <taxon>Tayassuidae</taxon>
        <taxon>Catagonus</taxon>
    </lineage>
</organism>
<reference evidence="1" key="2">
    <citation type="submission" date="2025-09" db="UniProtKB">
        <authorList>
            <consortium name="Ensembl"/>
        </authorList>
    </citation>
    <scope>IDENTIFICATION</scope>
</reference>
<evidence type="ECO:0000313" key="1">
    <source>
        <dbReference type="Ensembl" id="ENSCWAP00000017770.1"/>
    </source>
</evidence>
<proteinExistence type="predicted"/>
<dbReference type="Ensembl" id="ENSCWAT00000019271.1">
    <property type="protein sequence ID" value="ENSCWAP00000017770.1"/>
    <property type="gene ID" value="ENSCWAG00000013686.1"/>
</dbReference>
<accession>A0A8C3WPL2</accession>
<sequence>RALSMRSWCLCQICTCGIFSKPKLIHIPIQVALLWNLTD</sequence>
<dbReference type="Proteomes" id="UP000694540">
    <property type="component" value="Unplaced"/>
</dbReference>
<name>A0A8C3WPL2_9CETA</name>
<reference evidence="1" key="1">
    <citation type="submission" date="2025-08" db="UniProtKB">
        <authorList>
            <consortium name="Ensembl"/>
        </authorList>
    </citation>
    <scope>IDENTIFICATION</scope>
</reference>